<feature type="non-terminal residue" evidence="1">
    <location>
        <position position="1"/>
    </location>
</feature>
<proteinExistence type="predicted"/>
<comment type="caution">
    <text evidence="1">The sequence shown here is derived from an EMBL/GenBank/DDBJ whole genome shotgun (WGS) entry which is preliminary data.</text>
</comment>
<accession>A0A699R6C7</accession>
<dbReference type="EMBL" id="BKCJ011066856">
    <property type="protein sequence ID" value="GFC78674.1"/>
    <property type="molecule type" value="Genomic_DNA"/>
</dbReference>
<dbReference type="AlphaFoldDB" id="A0A699R6C7"/>
<sequence>GPRLPDAHRDPFVSLHDTRSLGFQSWRCRLWIPLPLRRRPPGAQGCADACGRRDDDRRLGAPAAAGAGQTVRARLDDQTPQTLASTFSPSTVSGMKYFNCRAIYHTRQFQRCLRIAGRVLPSACGRHVHPAAVLPTRRAEPFIQILLHFPSFSPLSAAPVDAGRVHPVRDGSLDRLQQGFLPQ</sequence>
<organism evidence="1">
    <name type="scientific">Tanacetum cinerariifolium</name>
    <name type="common">Dalmatian daisy</name>
    <name type="synonym">Chrysanthemum cinerariifolium</name>
    <dbReference type="NCBI Taxonomy" id="118510"/>
    <lineage>
        <taxon>Eukaryota</taxon>
        <taxon>Viridiplantae</taxon>
        <taxon>Streptophyta</taxon>
        <taxon>Embryophyta</taxon>
        <taxon>Tracheophyta</taxon>
        <taxon>Spermatophyta</taxon>
        <taxon>Magnoliopsida</taxon>
        <taxon>eudicotyledons</taxon>
        <taxon>Gunneridae</taxon>
        <taxon>Pentapetalae</taxon>
        <taxon>asterids</taxon>
        <taxon>campanulids</taxon>
        <taxon>Asterales</taxon>
        <taxon>Asteraceae</taxon>
        <taxon>Asteroideae</taxon>
        <taxon>Anthemideae</taxon>
        <taxon>Anthemidinae</taxon>
        <taxon>Tanacetum</taxon>
    </lineage>
</organism>
<reference evidence="1" key="1">
    <citation type="journal article" date="2019" name="Sci. Rep.">
        <title>Draft genome of Tanacetum cinerariifolium, the natural source of mosquito coil.</title>
        <authorList>
            <person name="Yamashiro T."/>
            <person name="Shiraishi A."/>
            <person name="Satake H."/>
            <person name="Nakayama K."/>
        </authorList>
    </citation>
    <scope>NUCLEOTIDE SEQUENCE</scope>
</reference>
<gene>
    <name evidence="1" type="ORF">Tci_850644</name>
</gene>
<protein>
    <submittedName>
        <fullName evidence="1">Uncharacterized protein</fullName>
    </submittedName>
</protein>
<evidence type="ECO:0000313" key="1">
    <source>
        <dbReference type="EMBL" id="GFC78674.1"/>
    </source>
</evidence>
<name>A0A699R6C7_TANCI</name>